<feature type="non-terminal residue" evidence="2">
    <location>
        <position position="71"/>
    </location>
</feature>
<dbReference type="EMBL" id="UOES01000364">
    <property type="protein sequence ID" value="VAW28206.1"/>
    <property type="molecule type" value="Genomic_DNA"/>
</dbReference>
<keyword evidence="2" id="KW-0560">Oxidoreductase</keyword>
<dbReference type="GO" id="GO:0004617">
    <property type="term" value="F:phosphoglycerate dehydrogenase activity"/>
    <property type="evidence" value="ECO:0007669"/>
    <property type="project" value="UniProtKB-EC"/>
</dbReference>
<dbReference type="EC" id="1.1.1.95" evidence="2"/>
<dbReference type="AlphaFoldDB" id="A0A3B0V8A2"/>
<organism evidence="2">
    <name type="scientific">hydrothermal vent metagenome</name>
    <dbReference type="NCBI Taxonomy" id="652676"/>
    <lineage>
        <taxon>unclassified sequences</taxon>
        <taxon>metagenomes</taxon>
        <taxon>ecological metagenomes</taxon>
    </lineage>
</organism>
<protein>
    <submittedName>
        <fullName evidence="2">D-3-phosphoglycerate dehydrogenase</fullName>
        <ecNumber evidence="2">1.1.1.95</ecNumber>
    </submittedName>
</protein>
<dbReference type="Gene3D" id="3.40.50.720">
    <property type="entry name" value="NAD(P)-binding Rossmann-like Domain"/>
    <property type="match status" value="1"/>
</dbReference>
<proteinExistence type="predicted"/>
<evidence type="ECO:0000259" key="1">
    <source>
        <dbReference type="Pfam" id="PF00389"/>
    </source>
</evidence>
<dbReference type="SUPFAM" id="SSF52283">
    <property type="entry name" value="Formate/glycerate dehydrogenase catalytic domain-like"/>
    <property type="match status" value="1"/>
</dbReference>
<feature type="domain" description="D-isomer specific 2-hydroxyacid dehydrogenase catalytic" evidence="1">
    <location>
        <begin position="13"/>
        <end position="71"/>
    </location>
</feature>
<dbReference type="InterPro" id="IPR006139">
    <property type="entry name" value="D-isomer_2_OHA_DH_cat_dom"/>
</dbReference>
<sequence length="71" mass="7912">MTDLSYPKHKIKILLLEGVHINAKNALIKGGFDVELIASSLDEDELCDRIKGVSIIGIRSKTNITKRVLEH</sequence>
<name>A0A3B0V8A2_9ZZZZ</name>
<accession>A0A3B0V8A2</accession>
<reference evidence="2" key="1">
    <citation type="submission" date="2018-06" db="EMBL/GenBank/DDBJ databases">
        <authorList>
            <person name="Zhirakovskaya E."/>
        </authorList>
    </citation>
    <scope>NUCLEOTIDE SEQUENCE</scope>
</reference>
<evidence type="ECO:0000313" key="2">
    <source>
        <dbReference type="EMBL" id="VAW28206.1"/>
    </source>
</evidence>
<dbReference type="GO" id="GO:0051287">
    <property type="term" value="F:NAD binding"/>
    <property type="evidence" value="ECO:0007669"/>
    <property type="project" value="InterPro"/>
</dbReference>
<dbReference type="Pfam" id="PF00389">
    <property type="entry name" value="2-Hacid_dh"/>
    <property type="match status" value="1"/>
</dbReference>
<gene>
    <name evidence="2" type="ORF">MNBD_BACTEROID06-448</name>
</gene>